<protein>
    <recommendedName>
        <fullName evidence="4">4-hydroxybenzoate polyprenyltransferase</fullName>
    </recommendedName>
</protein>
<evidence type="ECO:0000313" key="2">
    <source>
        <dbReference type="EMBL" id="UYG16116.1"/>
    </source>
</evidence>
<evidence type="ECO:0000313" key="3">
    <source>
        <dbReference type="Proteomes" id="UP001164305"/>
    </source>
</evidence>
<name>A0ABY6FYU9_9MICO</name>
<dbReference type="EMBL" id="CP107020">
    <property type="protein sequence ID" value="UYG16116.1"/>
    <property type="molecule type" value="Genomic_DNA"/>
</dbReference>
<keyword evidence="1" id="KW-0812">Transmembrane</keyword>
<keyword evidence="1" id="KW-0472">Membrane</keyword>
<dbReference type="Proteomes" id="UP001164305">
    <property type="component" value="Chromosome"/>
</dbReference>
<proteinExistence type="predicted"/>
<sequence length="73" mass="7676">MLDHLLILAEGGSHASEGVSPFLVGGGFFVFFMILLGITYLFSGLNQKVVTKGDEVAHREGTHAAGGSAPHQH</sequence>
<keyword evidence="1" id="KW-1133">Transmembrane helix</keyword>
<evidence type="ECO:0000256" key="1">
    <source>
        <dbReference type="SAM" id="Phobius"/>
    </source>
</evidence>
<feature type="transmembrane region" description="Helical" evidence="1">
    <location>
        <begin position="20"/>
        <end position="42"/>
    </location>
</feature>
<organism evidence="2 3">
    <name type="scientific">Brachybacterium huguangmaarense</name>
    <dbReference type="NCBI Taxonomy" id="1652028"/>
    <lineage>
        <taxon>Bacteria</taxon>
        <taxon>Bacillati</taxon>
        <taxon>Actinomycetota</taxon>
        <taxon>Actinomycetes</taxon>
        <taxon>Micrococcales</taxon>
        <taxon>Dermabacteraceae</taxon>
        <taxon>Brachybacterium</taxon>
    </lineage>
</organism>
<accession>A0ABY6FYU9</accession>
<keyword evidence="3" id="KW-1185">Reference proteome</keyword>
<gene>
    <name evidence="2" type="ORF">BRM3_10845</name>
</gene>
<dbReference type="RefSeq" id="WP_263593329.1">
    <property type="nucleotide sequence ID" value="NZ_CP107020.1"/>
</dbReference>
<evidence type="ECO:0008006" key="4">
    <source>
        <dbReference type="Google" id="ProtNLM"/>
    </source>
</evidence>
<reference evidence="2" key="1">
    <citation type="submission" date="2022-10" db="EMBL/GenBank/DDBJ databases">
        <title>Whole-Genome Sequencing of Brachybacterium huguangmaarense BRM-3, Isolated from Betula schmidtii.</title>
        <authorList>
            <person name="Haam D."/>
        </authorList>
    </citation>
    <scope>NUCLEOTIDE SEQUENCE</scope>
    <source>
        <strain evidence="2">BRM-3</strain>
    </source>
</reference>